<evidence type="ECO:0000313" key="3">
    <source>
        <dbReference type="Proteomes" id="UP000612585"/>
    </source>
</evidence>
<dbReference type="Pfam" id="PF06013">
    <property type="entry name" value="WXG100"/>
    <property type="match status" value="1"/>
</dbReference>
<dbReference type="RefSeq" id="WP_204013272.1">
    <property type="nucleotide sequence ID" value="NZ_BOPG01000118.1"/>
</dbReference>
<dbReference type="NCBIfam" id="TIGR03930">
    <property type="entry name" value="WXG100_ESAT6"/>
    <property type="match status" value="1"/>
</dbReference>
<comment type="caution">
    <text evidence="2">The sequence shown here is derived from an EMBL/GenBank/DDBJ whole genome shotgun (WGS) entry which is preliminary data.</text>
</comment>
<dbReference type="EMBL" id="BOPG01000118">
    <property type="protein sequence ID" value="GIJ64503.1"/>
    <property type="molecule type" value="Genomic_DNA"/>
</dbReference>
<evidence type="ECO:0000313" key="2">
    <source>
        <dbReference type="EMBL" id="GIJ64503.1"/>
    </source>
</evidence>
<dbReference type="InterPro" id="IPR010310">
    <property type="entry name" value="T7SS_ESAT-6-like"/>
</dbReference>
<keyword evidence="3" id="KW-1185">Reference proteome</keyword>
<dbReference type="Proteomes" id="UP000612585">
    <property type="component" value="Unassembled WGS sequence"/>
</dbReference>
<accession>A0A8J3ZKJ4</accession>
<protein>
    <recommendedName>
        <fullName evidence="1">ESAT-6-like protein</fullName>
    </recommendedName>
</protein>
<evidence type="ECO:0000256" key="1">
    <source>
        <dbReference type="RuleBase" id="RU362001"/>
    </source>
</evidence>
<organism evidence="2 3">
    <name type="scientific">Virgisporangium aurantiacum</name>
    <dbReference type="NCBI Taxonomy" id="175570"/>
    <lineage>
        <taxon>Bacteria</taxon>
        <taxon>Bacillati</taxon>
        <taxon>Actinomycetota</taxon>
        <taxon>Actinomycetes</taxon>
        <taxon>Micromonosporales</taxon>
        <taxon>Micromonosporaceae</taxon>
        <taxon>Virgisporangium</taxon>
    </lineage>
</organism>
<dbReference type="Gene3D" id="1.10.287.1060">
    <property type="entry name" value="ESAT-6-like"/>
    <property type="match status" value="1"/>
</dbReference>
<dbReference type="InterPro" id="IPR036689">
    <property type="entry name" value="ESAT-6-like_sf"/>
</dbReference>
<reference evidence="2" key="1">
    <citation type="submission" date="2021-01" db="EMBL/GenBank/DDBJ databases">
        <title>Whole genome shotgun sequence of Virgisporangium aurantiacum NBRC 16421.</title>
        <authorList>
            <person name="Komaki H."/>
            <person name="Tamura T."/>
        </authorList>
    </citation>
    <scope>NUCLEOTIDE SEQUENCE</scope>
    <source>
        <strain evidence="2">NBRC 16421</strain>
    </source>
</reference>
<dbReference type="AlphaFoldDB" id="A0A8J3ZKJ4"/>
<comment type="similarity">
    <text evidence="1">Belongs to the WXG100 family.</text>
</comment>
<dbReference type="SUPFAM" id="SSF140453">
    <property type="entry name" value="EsxAB dimer-like"/>
    <property type="match status" value="1"/>
</dbReference>
<sequence>MGQPVGGQILYNFSTMSEAVAAIDTAISKMRGTLTEIEAGLRPLETGAWESEAQEAYRIRKERWNTSANHIAMILGQIKVAVTNSAERMQATDRKAAGYFP</sequence>
<gene>
    <name evidence="2" type="ORF">Vau01_120190</name>
</gene>
<proteinExistence type="inferred from homology"/>
<name>A0A8J3ZKJ4_9ACTN</name>